<name>E6QMZ1_9ZZZZ</name>
<evidence type="ECO:0000313" key="1">
    <source>
        <dbReference type="EMBL" id="CBI08612.1"/>
    </source>
</evidence>
<sequence>MLDLALAFLELTVNKEGIRRHLRHQPVKTPNKRLANRHRFTHLLR</sequence>
<dbReference type="EMBL" id="CABQ01000241">
    <property type="protein sequence ID" value="CBI08612.1"/>
    <property type="molecule type" value="Genomic_DNA"/>
</dbReference>
<proteinExistence type="predicted"/>
<dbReference type="AlphaFoldDB" id="E6QMZ1"/>
<protein>
    <submittedName>
        <fullName evidence="1">Uncharacterized protein</fullName>
    </submittedName>
</protein>
<gene>
    <name evidence="1" type="ORF">CARN6_2094</name>
</gene>
<organism evidence="1">
    <name type="scientific">mine drainage metagenome</name>
    <dbReference type="NCBI Taxonomy" id="410659"/>
    <lineage>
        <taxon>unclassified sequences</taxon>
        <taxon>metagenomes</taxon>
        <taxon>ecological metagenomes</taxon>
    </lineage>
</organism>
<reference evidence="1" key="1">
    <citation type="submission" date="2009-10" db="EMBL/GenBank/DDBJ databases">
        <title>Diversity of trophic interactions inside an arsenic-rich microbial ecosystem.</title>
        <authorList>
            <person name="Bertin P.N."/>
            <person name="Heinrich-Salmeron A."/>
            <person name="Pelletier E."/>
            <person name="Goulhen-Chollet F."/>
            <person name="Arsene-Ploetze F."/>
            <person name="Gallien S."/>
            <person name="Calteau A."/>
            <person name="Vallenet D."/>
            <person name="Casiot C."/>
            <person name="Chane-Woon-Ming B."/>
            <person name="Giloteaux L."/>
            <person name="Barakat M."/>
            <person name="Bonnefoy V."/>
            <person name="Bruneel O."/>
            <person name="Chandler M."/>
            <person name="Cleiss J."/>
            <person name="Duran R."/>
            <person name="Elbaz-Poulichet F."/>
            <person name="Fonknechten N."/>
            <person name="Lauga B."/>
            <person name="Mornico D."/>
            <person name="Ortet P."/>
            <person name="Schaeffer C."/>
            <person name="Siguier P."/>
            <person name="Alexander Thil Smith A."/>
            <person name="Van Dorsselaer A."/>
            <person name="Weissenbach J."/>
            <person name="Medigue C."/>
            <person name="Le Paslier D."/>
        </authorList>
    </citation>
    <scope>NUCLEOTIDE SEQUENCE</scope>
</reference>
<comment type="caution">
    <text evidence="1">The sequence shown here is derived from an EMBL/GenBank/DDBJ whole genome shotgun (WGS) entry which is preliminary data.</text>
</comment>
<accession>E6QMZ1</accession>